<feature type="non-terminal residue" evidence="4">
    <location>
        <position position="212"/>
    </location>
</feature>
<dbReference type="AlphaFoldDB" id="A0A383EH51"/>
<dbReference type="EMBL" id="UINC01225765">
    <property type="protein sequence ID" value="SVE55969.1"/>
    <property type="molecule type" value="Genomic_DNA"/>
</dbReference>
<proteinExistence type="predicted"/>
<reference evidence="4" key="1">
    <citation type="submission" date="2018-05" db="EMBL/GenBank/DDBJ databases">
        <authorList>
            <person name="Lanie J.A."/>
            <person name="Ng W.-L."/>
            <person name="Kazmierczak K.M."/>
            <person name="Andrzejewski T.M."/>
            <person name="Davidsen T.M."/>
            <person name="Wayne K.J."/>
            <person name="Tettelin H."/>
            <person name="Glass J.I."/>
            <person name="Rusch D."/>
            <person name="Podicherti R."/>
            <person name="Tsui H.-C.T."/>
            <person name="Winkler M.E."/>
        </authorList>
    </citation>
    <scope>NUCLEOTIDE SEQUENCE</scope>
</reference>
<evidence type="ECO:0000256" key="1">
    <source>
        <dbReference type="ARBA" id="ARBA00004370"/>
    </source>
</evidence>
<comment type="subcellular location">
    <subcellularLocation>
        <location evidence="1">Membrane</location>
    </subcellularLocation>
</comment>
<name>A0A383EH51_9ZZZZ</name>
<feature type="domain" description="POTRA" evidence="3">
    <location>
        <begin position="30"/>
        <end position="101"/>
    </location>
</feature>
<dbReference type="GO" id="GO:0019867">
    <property type="term" value="C:outer membrane"/>
    <property type="evidence" value="ECO:0007669"/>
    <property type="project" value="InterPro"/>
</dbReference>
<organism evidence="4">
    <name type="scientific">marine metagenome</name>
    <dbReference type="NCBI Taxonomy" id="408172"/>
    <lineage>
        <taxon>unclassified sequences</taxon>
        <taxon>metagenomes</taxon>
        <taxon>ecological metagenomes</taxon>
    </lineage>
</organism>
<dbReference type="Gene3D" id="3.10.20.310">
    <property type="entry name" value="membrane protein fhac"/>
    <property type="match status" value="3"/>
</dbReference>
<feature type="domain" description="POTRA" evidence="3">
    <location>
        <begin position="182"/>
        <end position="212"/>
    </location>
</feature>
<evidence type="ECO:0000256" key="2">
    <source>
        <dbReference type="ARBA" id="ARBA00023136"/>
    </source>
</evidence>
<dbReference type="InterPro" id="IPR034746">
    <property type="entry name" value="POTRA"/>
</dbReference>
<evidence type="ECO:0000259" key="3">
    <source>
        <dbReference type="PROSITE" id="PS51779"/>
    </source>
</evidence>
<accession>A0A383EH51</accession>
<protein>
    <recommendedName>
        <fullName evidence="3">POTRA domain-containing protein</fullName>
    </recommendedName>
</protein>
<dbReference type="Pfam" id="PF07244">
    <property type="entry name" value="POTRA"/>
    <property type="match status" value="3"/>
</dbReference>
<sequence length="212" mass="24235">MVKKAHIFFAALIGVALLVAASLSSAQVGENIQSVKVIGNKRIDESTILYYIKSKPGTLLSKRQIREDIEQIYSLGQFKDIRVETRNTLKGLVVEFYVEEISSVGDVEILGNDKVDTNDIREKIGLKRGAAFNEHLIHESNEEILKLYREKGYFFAQTNIDTQSNKENLVNITIRIKEGEKVKIEKIRFSGNKAIPDKDLRNQMETQEKNWY</sequence>
<feature type="domain" description="POTRA" evidence="3">
    <location>
        <begin position="102"/>
        <end position="179"/>
    </location>
</feature>
<evidence type="ECO:0000313" key="4">
    <source>
        <dbReference type="EMBL" id="SVE55969.1"/>
    </source>
</evidence>
<gene>
    <name evidence="4" type="ORF">METZ01_LOCUS508823</name>
</gene>
<dbReference type="PROSITE" id="PS51779">
    <property type="entry name" value="POTRA"/>
    <property type="match status" value="3"/>
</dbReference>
<keyword evidence="2" id="KW-0472">Membrane</keyword>
<dbReference type="InterPro" id="IPR010827">
    <property type="entry name" value="BamA/TamA_POTRA"/>
</dbReference>